<dbReference type="PANTHER" id="PTHR32060">
    <property type="entry name" value="TAIL-SPECIFIC PROTEASE"/>
    <property type="match status" value="1"/>
</dbReference>
<dbReference type="PROSITE" id="PS50106">
    <property type="entry name" value="PDZ"/>
    <property type="match status" value="1"/>
</dbReference>
<dbReference type="GO" id="GO:0030288">
    <property type="term" value="C:outer membrane-bounded periplasmic space"/>
    <property type="evidence" value="ECO:0007669"/>
    <property type="project" value="TreeGrafter"/>
</dbReference>
<dbReference type="Gene3D" id="3.30.750.44">
    <property type="match status" value="1"/>
</dbReference>
<dbReference type="InterPro" id="IPR055210">
    <property type="entry name" value="CtpA/B_N"/>
</dbReference>
<gene>
    <name evidence="8" type="ORF">COT49_03170</name>
</gene>
<dbReference type="EMBL" id="PEYT01000027">
    <property type="protein sequence ID" value="PIS22880.1"/>
    <property type="molecule type" value="Genomic_DNA"/>
</dbReference>
<evidence type="ECO:0000259" key="7">
    <source>
        <dbReference type="PROSITE" id="PS50106"/>
    </source>
</evidence>
<dbReference type="GO" id="GO:0008236">
    <property type="term" value="F:serine-type peptidase activity"/>
    <property type="evidence" value="ECO:0007669"/>
    <property type="project" value="UniProtKB-KW"/>
</dbReference>
<proteinExistence type="inferred from homology"/>
<dbReference type="SUPFAM" id="SSF50156">
    <property type="entry name" value="PDZ domain-like"/>
    <property type="match status" value="1"/>
</dbReference>
<evidence type="ECO:0000256" key="2">
    <source>
        <dbReference type="ARBA" id="ARBA00022670"/>
    </source>
</evidence>
<name>A0A2H0XD60_UNCKA</name>
<dbReference type="Pfam" id="PF00595">
    <property type="entry name" value="PDZ"/>
    <property type="match status" value="1"/>
</dbReference>
<keyword evidence="3 5" id="KW-0378">Hydrolase</keyword>
<keyword evidence="4 5" id="KW-0720">Serine protease</keyword>
<sequence length="412" mass="44942">MPYKLFRNIGIVFLLITASLSGGYYFGRLGFEAELARYKAIPVTVTQRKLEAVVGSKNVSFDELWKVLDILNSKYFLRPLDGKKMLYGAIQGMTESLGDPYTSFLSPKENSDFASSLNGEYEGIGCELGKDDQGIIIVVSPLDGSPAQYAGLKPKDKIIKINGESALDFSLSEAVSKIRGPGGTTVTLNILRGDPEARDNKPFDVTLNREKITIRAVSWKDMGEGVAYLKVSSFGDNTNKEWDTSVVEILRQMPNLKSVIVDVRNNPGGYLSGAVYLGSEFIQNGSVVYQEDANGNLQSLDVDRKGLLTRYPVVVLINGGSASASEILAGALRDRKGAKIVGEKSFGKGTIQDSEDFDDGSSIHVTIAKWLTPNKTWVNKVGLTPDYEVTNDEKDSLKDVQLDKAIEIAKAI</sequence>
<dbReference type="Pfam" id="PF22694">
    <property type="entry name" value="CtpB_N-like"/>
    <property type="match status" value="1"/>
</dbReference>
<dbReference type="SUPFAM" id="SSF52096">
    <property type="entry name" value="ClpP/crotonase"/>
    <property type="match status" value="1"/>
</dbReference>
<feature type="transmembrane region" description="Helical" evidence="6">
    <location>
        <begin position="6"/>
        <end position="27"/>
    </location>
</feature>
<dbReference type="SMART" id="SM00245">
    <property type="entry name" value="TSPc"/>
    <property type="match status" value="1"/>
</dbReference>
<dbReference type="GO" id="GO:0007165">
    <property type="term" value="P:signal transduction"/>
    <property type="evidence" value="ECO:0007669"/>
    <property type="project" value="TreeGrafter"/>
</dbReference>
<keyword evidence="6" id="KW-0472">Membrane</keyword>
<reference evidence="9" key="1">
    <citation type="submission" date="2017-09" db="EMBL/GenBank/DDBJ databases">
        <title>Depth-based differentiation of microbial function through sediment-hosted aquifers and enrichment of novel symbionts in the deep terrestrial subsurface.</title>
        <authorList>
            <person name="Probst A.J."/>
            <person name="Ladd B."/>
            <person name="Jarett J.K."/>
            <person name="Geller-Mcgrath D.E."/>
            <person name="Sieber C.M.K."/>
            <person name="Emerson J.B."/>
            <person name="Anantharaman K."/>
            <person name="Thomas B.C."/>
            <person name="Malmstrom R."/>
            <person name="Stieglmeier M."/>
            <person name="Klingl A."/>
            <person name="Woyke T."/>
            <person name="Ryan C.M."/>
            <person name="Banfield J.F."/>
        </authorList>
    </citation>
    <scope>NUCLEOTIDE SEQUENCE [LARGE SCALE GENOMIC DNA]</scope>
</reference>
<evidence type="ECO:0000313" key="9">
    <source>
        <dbReference type="Proteomes" id="UP000230340"/>
    </source>
</evidence>
<dbReference type="InterPro" id="IPR004447">
    <property type="entry name" value="Peptidase_S41A"/>
</dbReference>
<evidence type="ECO:0000256" key="5">
    <source>
        <dbReference type="RuleBase" id="RU004404"/>
    </source>
</evidence>
<evidence type="ECO:0000256" key="4">
    <source>
        <dbReference type="ARBA" id="ARBA00022825"/>
    </source>
</evidence>
<evidence type="ECO:0000256" key="1">
    <source>
        <dbReference type="ARBA" id="ARBA00009179"/>
    </source>
</evidence>
<dbReference type="FunFam" id="2.30.42.10:FF:000063">
    <property type="entry name" value="Peptidase, S41 family"/>
    <property type="match status" value="1"/>
</dbReference>
<evidence type="ECO:0000313" key="8">
    <source>
        <dbReference type="EMBL" id="PIS22880.1"/>
    </source>
</evidence>
<organism evidence="8 9">
    <name type="scientific">candidate division WWE3 bacterium CG08_land_8_20_14_0_20_40_13</name>
    <dbReference type="NCBI Taxonomy" id="1975084"/>
    <lineage>
        <taxon>Bacteria</taxon>
        <taxon>Katanobacteria</taxon>
    </lineage>
</organism>
<comment type="caution">
    <text evidence="8">The sequence shown here is derived from an EMBL/GenBank/DDBJ whole genome shotgun (WGS) entry which is preliminary data.</text>
</comment>
<dbReference type="Gene3D" id="2.30.42.10">
    <property type="match status" value="1"/>
</dbReference>
<evidence type="ECO:0000256" key="6">
    <source>
        <dbReference type="SAM" id="Phobius"/>
    </source>
</evidence>
<keyword evidence="6" id="KW-0812">Transmembrane</keyword>
<dbReference type="InterPro" id="IPR005151">
    <property type="entry name" value="Tail-specific_protease"/>
</dbReference>
<dbReference type="SMART" id="SM00228">
    <property type="entry name" value="PDZ"/>
    <property type="match status" value="1"/>
</dbReference>
<dbReference type="NCBIfam" id="TIGR00225">
    <property type="entry name" value="prc"/>
    <property type="match status" value="1"/>
</dbReference>
<keyword evidence="2 5" id="KW-0645">Protease</keyword>
<dbReference type="PANTHER" id="PTHR32060:SF30">
    <property type="entry name" value="CARBOXY-TERMINAL PROCESSING PROTEASE CTPA"/>
    <property type="match status" value="1"/>
</dbReference>
<dbReference type="GO" id="GO:0004175">
    <property type="term" value="F:endopeptidase activity"/>
    <property type="evidence" value="ECO:0007669"/>
    <property type="project" value="TreeGrafter"/>
</dbReference>
<dbReference type="GO" id="GO:0006508">
    <property type="term" value="P:proteolysis"/>
    <property type="evidence" value="ECO:0007669"/>
    <property type="project" value="UniProtKB-KW"/>
</dbReference>
<feature type="domain" description="PDZ" evidence="7">
    <location>
        <begin position="110"/>
        <end position="179"/>
    </location>
</feature>
<protein>
    <submittedName>
        <fullName evidence="8">Peptidase S41</fullName>
    </submittedName>
</protein>
<comment type="similarity">
    <text evidence="1 5">Belongs to the peptidase S41A family.</text>
</comment>
<dbReference type="Gene3D" id="3.90.226.10">
    <property type="entry name" value="2-enoyl-CoA Hydratase, Chain A, domain 1"/>
    <property type="match status" value="1"/>
</dbReference>
<dbReference type="Proteomes" id="UP000230340">
    <property type="component" value="Unassembled WGS sequence"/>
</dbReference>
<dbReference type="InterPro" id="IPR001478">
    <property type="entry name" value="PDZ"/>
</dbReference>
<keyword evidence="6" id="KW-1133">Transmembrane helix</keyword>
<dbReference type="Pfam" id="PF03572">
    <property type="entry name" value="Peptidase_S41"/>
    <property type="match status" value="1"/>
</dbReference>
<evidence type="ECO:0000256" key="3">
    <source>
        <dbReference type="ARBA" id="ARBA00022801"/>
    </source>
</evidence>
<accession>A0A2H0XD60</accession>
<dbReference type="AlphaFoldDB" id="A0A2H0XD60"/>
<dbReference type="InterPro" id="IPR029045">
    <property type="entry name" value="ClpP/crotonase-like_dom_sf"/>
</dbReference>
<dbReference type="InterPro" id="IPR036034">
    <property type="entry name" value="PDZ_sf"/>
</dbReference>
<dbReference type="CDD" id="cd06782">
    <property type="entry name" value="cpPDZ_CPP-like"/>
    <property type="match status" value="1"/>
</dbReference>
<dbReference type="CDD" id="cd07560">
    <property type="entry name" value="Peptidase_S41_CPP"/>
    <property type="match status" value="1"/>
</dbReference>